<protein>
    <submittedName>
        <fullName evidence="2">MOSC domain-containing protein</fullName>
    </submittedName>
</protein>
<dbReference type="AlphaFoldDB" id="A0A7E4UL88"/>
<keyword evidence="1" id="KW-1185">Reference proteome</keyword>
<dbReference type="Proteomes" id="UP000492821">
    <property type="component" value="Unassembled WGS sequence"/>
</dbReference>
<evidence type="ECO:0000313" key="1">
    <source>
        <dbReference type="Proteomes" id="UP000492821"/>
    </source>
</evidence>
<proteinExistence type="predicted"/>
<name>A0A7E4UL88_PANRE</name>
<accession>A0A7E4UL88</accession>
<sequence length="126" mass="13973">MLPSLSLLFATSHLIRPGSVPLGAAAQIGRDKLPPEMGDQFTPDPYVKKPHSRAVVKMQTADIRLQVSRPCSSKTNFEGSRDDDDEIGIWEQAFKEVQAIRTIGCVEGCNQTDITKRIDRGDKYTL</sequence>
<reference evidence="2" key="2">
    <citation type="submission" date="2020-10" db="UniProtKB">
        <authorList>
            <consortium name="WormBaseParasite"/>
        </authorList>
    </citation>
    <scope>IDENTIFICATION</scope>
</reference>
<organism evidence="1 2">
    <name type="scientific">Panagrellus redivivus</name>
    <name type="common">Microworm</name>
    <dbReference type="NCBI Taxonomy" id="6233"/>
    <lineage>
        <taxon>Eukaryota</taxon>
        <taxon>Metazoa</taxon>
        <taxon>Ecdysozoa</taxon>
        <taxon>Nematoda</taxon>
        <taxon>Chromadorea</taxon>
        <taxon>Rhabditida</taxon>
        <taxon>Tylenchina</taxon>
        <taxon>Panagrolaimomorpha</taxon>
        <taxon>Panagrolaimoidea</taxon>
        <taxon>Panagrolaimidae</taxon>
        <taxon>Panagrellus</taxon>
    </lineage>
</organism>
<evidence type="ECO:0000313" key="2">
    <source>
        <dbReference type="WBParaSite" id="Pan_g10094.t1"/>
    </source>
</evidence>
<reference evidence="1" key="1">
    <citation type="journal article" date="2013" name="Genetics">
        <title>The draft genome and transcriptome of Panagrellus redivivus are shaped by the harsh demands of a free-living lifestyle.</title>
        <authorList>
            <person name="Srinivasan J."/>
            <person name="Dillman A.R."/>
            <person name="Macchietto M.G."/>
            <person name="Heikkinen L."/>
            <person name="Lakso M."/>
            <person name="Fracchia K.M."/>
            <person name="Antoshechkin I."/>
            <person name="Mortazavi A."/>
            <person name="Wong G."/>
            <person name="Sternberg P.W."/>
        </authorList>
    </citation>
    <scope>NUCLEOTIDE SEQUENCE [LARGE SCALE GENOMIC DNA]</scope>
    <source>
        <strain evidence="1">MT8872</strain>
    </source>
</reference>
<dbReference type="WBParaSite" id="Pan_g10094.t1">
    <property type="protein sequence ID" value="Pan_g10094.t1"/>
    <property type="gene ID" value="Pan_g10094"/>
</dbReference>